<gene>
    <name evidence="1" type="ORF">ikelab_21080</name>
</gene>
<proteinExistence type="predicted"/>
<accession>A0A3D4RI57</accession>
<organism evidence="1 2">
    <name type="scientific">Lactococcus garvieae</name>
    <dbReference type="NCBI Taxonomy" id="1363"/>
    <lineage>
        <taxon>Bacteria</taxon>
        <taxon>Bacillati</taxon>
        <taxon>Bacillota</taxon>
        <taxon>Bacilli</taxon>
        <taxon>Lactobacillales</taxon>
        <taxon>Streptococcaceae</taxon>
        <taxon>Lactococcus</taxon>
    </lineage>
</organism>
<evidence type="ECO:0000313" key="1">
    <source>
        <dbReference type="EMBL" id="GFO52833.1"/>
    </source>
</evidence>
<name>A0A3D4RI57_9LACT</name>
<comment type="caution">
    <text evidence="1">The sequence shown here is derived from an EMBL/GenBank/DDBJ whole genome shotgun (WGS) entry which is preliminary data.</text>
</comment>
<dbReference type="Proteomes" id="UP000504756">
    <property type="component" value="Unassembled WGS sequence"/>
</dbReference>
<protein>
    <submittedName>
        <fullName evidence="1">Uncharacterized protein</fullName>
    </submittedName>
</protein>
<dbReference type="EMBL" id="BLXU01000018">
    <property type="protein sequence ID" value="GFO52833.1"/>
    <property type="molecule type" value="Genomic_DNA"/>
</dbReference>
<evidence type="ECO:0000313" key="2">
    <source>
        <dbReference type="Proteomes" id="UP000504756"/>
    </source>
</evidence>
<sequence>MAKTKSAAVTAAETKYSKPELLTLVIGAQRTYFNLALEASLKYTWNEALKAVDNYKNGGLF</sequence>
<dbReference type="RefSeq" id="WP_176490768.1">
    <property type="nucleotide sequence ID" value="NZ_BLXU01000018.1"/>
</dbReference>
<reference evidence="1 2" key="1">
    <citation type="submission" date="2020-06" db="EMBL/GenBank/DDBJ databases">
        <title>Draft genome sequence of Lactic acid bacteria from Okinawan-style tofu.</title>
        <authorList>
            <person name="Takara I."/>
            <person name="Ikematsu S."/>
        </authorList>
    </citation>
    <scope>NUCLEOTIDE SEQUENCE [LARGE SCALE GENOMIC DNA]</scope>
    <source>
        <strain evidence="2">lg38</strain>
    </source>
</reference>
<dbReference type="AlphaFoldDB" id="A0A3D4RI57"/>